<dbReference type="EMBL" id="FRFE01000011">
    <property type="protein sequence ID" value="SHO48851.1"/>
    <property type="molecule type" value="Genomic_DNA"/>
</dbReference>
<dbReference type="GO" id="GO:0140664">
    <property type="term" value="F:ATP-dependent DNA damage sensor activity"/>
    <property type="evidence" value="ECO:0007669"/>
    <property type="project" value="InterPro"/>
</dbReference>
<dbReference type="GO" id="GO:0006298">
    <property type="term" value="P:mismatch repair"/>
    <property type="evidence" value="ECO:0007669"/>
    <property type="project" value="UniProtKB-UniRule"/>
</dbReference>
<evidence type="ECO:0000256" key="4">
    <source>
        <dbReference type="ARBA" id="ARBA00023204"/>
    </source>
</evidence>
<evidence type="ECO:0000256" key="6">
    <source>
        <dbReference type="SAM" id="MobiDB-lite"/>
    </source>
</evidence>
<comment type="similarity">
    <text evidence="1 5">Belongs to the DNA mismatch repair MutL/HexB family.</text>
</comment>
<dbReference type="FunFam" id="3.30.565.10:FF:000003">
    <property type="entry name" value="DNA mismatch repair endonuclease MutL"/>
    <property type="match status" value="1"/>
</dbReference>
<dbReference type="GO" id="GO:0030983">
    <property type="term" value="F:mismatched DNA binding"/>
    <property type="evidence" value="ECO:0007669"/>
    <property type="project" value="InterPro"/>
</dbReference>
<dbReference type="Proteomes" id="UP000184603">
    <property type="component" value="Unassembled WGS sequence"/>
</dbReference>
<protein>
    <recommendedName>
        <fullName evidence="2 5">DNA mismatch repair protein MutL</fullName>
    </recommendedName>
</protein>
<dbReference type="SUPFAM" id="SSF118116">
    <property type="entry name" value="DNA mismatch repair protein MutL"/>
    <property type="match status" value="1"/>
</dbReference>
<name>A0A1M7Y8F3_9BACT</name>
<keyword evidence="4 5" id="KW-0234">DNA repair</keyword>
<dbReference type="Gene3D" id="3.30.1540.20">
    <property type="entry name" value="MutL, C-terminal domain, dimerisation subdomain"/>
    <property type="match status" value="1"/>
</dbReference>
<evidence type="ECO:0000259" key="8">
    <source>
        <dbReference type="SMART" id="SM01340"/>
    </source>
</evidence>
<dbReference type="NCBIfam" id="TIGR00585">
    <property type="entry name" value="mutl"/>
    <property type="match status" value="1"/>
</dbReference>
<dbReference type="InterPro" id="IPR020568">
    <property type="entry name" value="Ribosomal_Su5_D2-typ_SF"/>
</dbReference>
<dbReference type="HAMAP" id="MF_00149">
    <property type="entry name" value="DNA_mis_repair"/>
    <property type="match status" value="1"/>
</dbReference>
<dbReference type="SUPFAM" id="SSF55874">
    <property type="entry name" value="ATPase domain of HSP90 chaperone/DNA topoisomerase II/histidine kinase"/>
    <property type="match status" value="1"/>
</dbReference>
<keyword evidence="3 5" id="KW-0227">DNA damage</keyword>
<dbReference type="RefSeq" id="WP_073613794.1">
    <property type="nucleotide sequence ID" value="NZ_FRFE01000011.1"/>
</dbReference>
<dbReference type="PANTHER" id="PTHR10073">
    <property type="entry name" value="DNA MISMATCH REPAIR PROTEIN MLH, PMS, MUTL"/>
    <property type="match status" value="1"/>
</dbReference>
<dbReference type="InterPro" id="IPR014721">
    <property type="entry name" value="Ribsml_uS5_D2-typ_fold_subgr"/>
</dbReference>
<dbReference type="Pfam" id="PF08676">
    <property type="entry name" value="MutL_C"/>
    <property type="match status" value="1"/>
</dbReference>
<dbReference type="Pfam" id="PF13589">
    <property type="entry name" value="HATPase_c_3"/>
    <property type="match status" value="1"/>
</dbReference>
<feature type="region of interest" description="Disordered" evidence="6">
    <location>
        <begin position="345"/>
        <end position="452"/>
    </location>
</feature>
<dbReference type="CDD" id="cd00782">
    <property type="entry name" value="MutL_Trans"/>
    <property type="match status" value="1"/>
</dbReference>
<gene>
    <name evidence="5" type="primary">mutL</name>
    <name evidence="9" type="ORF">SAMN02745220_02502</name>
</gene>
<dbReference type="Gene3D" id="3.30.1370.100">
    <property type="entry name" value="MutL, C-terminal domain, regulatory subdomain"/>
    <property type="match status" value="1"/>
</dbReference>
<evidence type="ECO:0000313" key="10">
    <source>
        <dbReference type="Proteomes" id="UP000184603"/>
    </source>
</evidence>
<evidence type="ECO:0000256" key="3">
    <source>
        <dbReference type="ARBA" id="ARBA00022763"/>
    </source>
</evidence>
<dbReference type="InterPro" id="IPR020667">
    <property type="entry name" value="DNA_mismatch_repair_MutL"/>
</dbReference>
<dbReference type="GO" id="GO:0005524">
    <property type="term" value="F:ATP binding"/>
    <property type="evidence" value="ECO:0007669"/>
    <property type="project" value="InterPro"/>
</dbReference>
<reference evidence="9 10" key="1">
    <citation type="submission" date="2016-12" db="EMBL/GenBank/DDBJ databases">
        <authorList>
            <person name="Song W.-J."/>
            <person name="Kurnit D.M."/>
        </authorList>
    </citation>
    <scope>NUCLEOTIDE SEQUENCE [LARGE SCALE GENOMIC DNA]</scope>
    <source>
        <strain evidence="9 10">DSM 18488</strain>
    </source>
</reference>
<dbReference type="PANTHER" id="PTHR10073:SF12">
    <property type="entry name" value="DNA MISMATCH REPAIR PROTEIN MLH1"/>
    <property type="match status" value="1"/>
</dbReference>
<evidence type="ECO:0000313" key="9">
    <source>
        <dbReference type="EMBL" id="SHO48851.1"/>
    </source>
</evidence>
<dbReference type="STRING" id="1121416.SAMN02745220_02502"/>
<evidence type="ECO:0000256" key="1">
    <source>
        <dbReference type="ARBA" id="ARBA00006082"/>
    </source>
</evidence>
<sequence length="655" mass="72401">MAKIRILPEQLANQIAAGEVVERPASVVKELLENSLDAGATRIEIEIEGGGTGLIRIIDNGEGMDEDDVLLSLERHGTSKITTDADLSAISTLGFRGEAIPSIGSVSKMTITSRRTDKELGTRAEVHFGKLIRVHEAGCGIGTIFEIRNLFGNTPARKKFLRTVRTELGHIDEVVRNYALARPEISFTLSVNGKRSFSLDNTLSLQERLASVMNYSGEFIEVGEDSHHSQSARYVYGFLLPPEKLNIGPARLRLFVNGRAVKDRMISHGVAEGLRNFLMKGKNPAGLIHLVLPPDEVDVNVHPAKHEVRFRNSRDVHFLISSTVAAAMQYEQIRLQTTMFGRDGKTATTSIPLERDQPAESPFQPEPATVHVSVSSPEHTTHAKPTSLPQTSPMSNRQAAPTIRQPDTTSVMLEAPSRQIESPTLKTAEPPAPRQEPIAPCTPRPTVSAVPQQSTLLPDSPEGHGLQIIGQFSDLYIFCRNHENQLLVIDQHAAHERLLFEELRRQYLGGTVVRQNLLFPETVELTLFQAKLVEQYAEELDQMGFSLREFGGNSYLISAVPALAGKSNPSVLLADVLEQFGSETNRRDSGDKIEHILSTMACKAAVKAGTTLSHREIDALLNKMAKADLFSHCPHGRPVVKLFNQREIQKWFYRT</sequence>
<evidence type="ECO:0000256" key="5">
    <source>
        <dbReference type="HAMAP-Rule" id="MF_00149"/>
    </source>
</evidence>
<dbReference type="InterPro" id="IPR036890">
    <property type="entry name" value="HATPase_C_sf"/>
</dbReference>
<dbReference type="Gene3D" id="3.30.230.10">
    <property type="match status" value="1"/>
</dbReference>
<organism evidence="9 10">
    <name type="scientific">Desulfopila aestuarii DSM 18488</name>
    <dbReference type="NCBI Taxonomy" id="1121416"/>
    <lineage>
        <taxon>Bacteria</taxon>
        <taxon>Pseudomonadati</taxon>
        <taxon>Thermodesulfobacteriota</taxon>
        <taxon>Desulfobulbia</taxon>
        <taxon>Desulfobulbales</taxon>
        <taxon>Desulfocapsaceae</taxon>
        <taxon>Desulfopila</taxon>
    </lineage>
</organism>
<evidence type="ECO:0000256" key="2">
    <source>
        <dbReference type="ARBA" id="ARBA00021975"/>
    </source>
</evidence>
<dbReference type="AlphaFoldDB" id="A0A1M7Y8F3"/>
<feature type="compositionally biased region" description="Polar residues" evidence="6">
    <location>
        <begin position="372"/>
        <end position="411"/>
    </location>
</feature>
<feature type="domain" description="DNA mismatch repair protein S5" evidence="8">
    <location>
        <begin position="209"/>
        <end position="329"/>
    </location>
</feature>
<dbReference type="GO" id="GO:0032300">
    <property type="term" value="C:mismatch repair complex"/>
    <property type="evidence" value="ECO:0007669"/>
    <property type="project" value="InterPro"/>
</dbReference>
<dbReference type="SMART" id="SM00853">
    <property type="entry name" value="MutL_C"/>
    <property type="match status" value="1"/>
</dbReference>
<feature type="domain" description="MutL C-terminal dimerisation" evidence="7">
    <location>
        <begin position="468"/>
        <end position="612"/>
    </location>
</feature>
<dbReference type="InterPro" id="IPR038973">
    <property type="entry name" value="MutL/Mlh/Pms-like"/>
</dbReference>
<dbReference type="OrthoDB" id="9763467at2"/>
<dbReference type="SMART" id="SM01340">
    <property type="entry name" value="DNA_mis_repair"/>
    <property type="match status" value="1"/>
</dbReference>
<dbReference type="GO" id="GO:0016887">
    <property type="term" value="F:ATP hydrolysis activity"/>
    <property type="evidence" value="ECO:0007669"/>
    <property type="project" value="InterPro"/>
</dbReference>
<evidence type="ECO:0000259" key="7">
    <source>
        <dbReference type="SMART" id="SM00853"/>
    </source>
</evidence>
<dbReference type="InterPro" id="IPR042120">
    <property type="entry name" value="MutL_C_dimsub"/>
</dbReference>
<dbReference type="Pfam" id="PF01119">
    <property type="entry name" value="DNA_mis_repair"/>
    <property type="match status" value="1"/>
</dbReference>
<keyword evidence="10" id="KW-1185">Reference proteome</keyword>
<proteinExistence type="inferred from homology"/>
<dbReference type="InterPro" id="IPR013507">
    <property type="entry name" value="DNA_mismatch_S5_2-like"/>
</dbReference>
<dbReference type="InterPro" id="IPR002099">
    <property type="entry name" value="MutL/Mlh/PMS"/>
</dbReference>
<dbReference type="CDD" id="cd16926">
    <property type="entry name" value="HATPase_MutL-MLH-PMS-like"/>
    <property type="match status" value="1"/>
</dbReference>
<comment type="function">
    <text evidence="5">This protein is involved in the repair of mismatches in DNA. It is required for dam-dependent methyl-directed DNA mismatch repair. May act as a 'molecular matchmaker', a protein that promotes the formation of a stable complex between two or more DNA-binding proteins in an ATP-dependent manner without itself being part of a final effector complex.</text>
</comment>
<dbReference type="InterPro" id="IPR037198">
    <property type="entry name" value="MutL_C_sf"/>
</dbReference>
<dbReference type="SUPFAM" id="SSF54211">
    <property type="entry name" value="Ribosomal protein S5 domain 2-like"/>
    <property type="match status" value="1"/>
</dbReference>
<dbReference type="InterPro" id="IPR014790">
    <property type="entry name" value="MutL_C"/>
</dbReference>
<dbReference type="Gene3D" id="3.30.565.10">
    <property type="entry name" value="Histidine kinase-like ATPase, C-terminal domain"/>
    <property type="match status" value="1"/>
</dbReference>
<accession>A0A1M7Y8F3</accession>
<dbReference type="InterPro" id="IPR042121">
    <property type="entry name" value="MutL_C_regsub"/>
</dbReference>